<protein>
    <submittedName>
        <fullName evidence="1">Uncharacterized protein</fullName>
    </submittedName>
</protein>
<proteinExistence type="predicted"/>
<accession>A0ACB7IQW2</accession>
<comment type="caution">
    <text evidence="1">The sequence shown here is derived from an EMBL/GenBank/DDBJ whole genome shotgun (WGS) entry which is preliminary data.</text>
</comment>
<gene>
    <name evidence="1" type="ORF">CCMSSC00406_0006921</name>
</gene>
<name>A0ACB7IQW2_PLECO</name>
<dbReference type="Proteomes" id="UP000824881">
    <property type="component" value="Unassembled WGS sequence"/>
</dbReference>
<dbReference type="EMBL" id="WQMT02000008">
    <property type="protein sequence ID" value="KAG9220008.1"/>
    <property type="molecule type" value="Genomic_DNA"/>
</dbReference>
<evidence type="ECO:0000313" key="2">
    <source>
        <dbReference type="Proteomes" id="UP000824881"/>
    </source>
</evidence>
<sequence>MRPAAGLVQGQCGSLTTVKLSTKGSNPGMMTTTTKYINGLQVSSDQHFPPPKPDLSIYQPPKSKVAQFFWRRWMWFEATFVFSMLEPWEKVMLLMMAFIFTSLFFTGMIKYFPPHVTLMRRRAMYYLLGQEGDEYLLWQWLGIGAGNALRTEL</sequence>
<keyword evidence="2" id="KW-1185">Reference proteome</keyword>
<organism evidence="1 2">
    <name type="scientific">Pleurotus cornucopiae</name>
    <name type="common">Cornucopia mushroom</name>
    <dbReference type="NCBI Taxonomy" id="5321"/>
    <lineage>
        <taxon>Eukaryota</taxon>
        <taxon>Fungi</taxon>
        <taxon>Dikarya</taxon>
        <taxon>Basidiomycota</taxon>
        <taxon>Agaricomycotina</taxon>
        <taxon>Agaricomycetes</taxon>
        <taxon>Agaricomycetidae</taxon>
        <taxon>Agaricales</taxon>
        <taxon>Pleurotineae</taxon>
        <taxon>Pleurotaceae</taxon>
        <taxon>Pleurotus</taxon>
    </lineage>
</organism>
<reference evidence="1 2" key="1">
    <citation type="journal article" date="2021" name="Appl. Environ. Microbiol.">
        <title>Genetic linkage and physical mapping for an oyster mushroom Pleurotus cornucopiae and QTL analysis for the trait cap color.</title>
        <authorList>
            <person name="Zhang Y."/>
            <person name="Gao W."/>
            <person name="Sonnenberg A."/>
            <person name="Chen Q."/>
            <person name="Zhang J."/>
            <person name="Huang C."/>
        </authorList>
    </citation>
    <scope>NUCLEOTIDE SEQUENCE [LARGE SCALE GENOMIC DNA]</scope>
    <source>
        <strain evidence="1">CCMSSC00406</strain>
    </source>
</reference>
<evidence type="ECO:0000313" key="1">
    <source>
        <dbReference type="EMBL" id="KAG9220008.1"/>
    </source>
</evidence>